<accession>A0A3A3H8R1</accession>
<reference evidence="2 3" key="1">
    <citation type="submission" date="2018-09" db="EMBL/GenBank/DDBJ databases">
        <title>Paenibacillus SK2017-BO5.</title>
        <authorList>
            <person name="Piskunova J.V."/>
            <person name="Dubiley S.A."/>
            <person name="Severinov K.V."/>
        </authorList>
    </citation>
    <scope>NUCLEOTIDE SEQUENCE [LARGE SCALE GENOMIC DNA]</scope>
    <source>
        <strain evidence="2 3">BO5</strain>
    </source>
</reference>
<dbReference type="InterPro" id="IPR025948">
    <property type="entry name" value="HTH-like_dom"/>
</dbReference>
<dbReference type="Proteomes" id="UP000266177">
    <property type="component" value="Unassembled WGS sequence"/>
</dbReference>
<evidence type="ECO:0000313" key="2">
    <source>
        <dbReference type="EMBL" id="RJG26627.1"/>
    </source>
</evidence>
<organism evidence="2 3">
    <name type="scientific">Paenibacillus thiaminolyticus</name>
    <name type="common">Bacillus thiaminolyticus</name>
    <dbReference type="NCBI Taxonomy" id="49283"/>
    <lineage>
        <taxon>Bacteria</taxon>
        <taxon>Bacillati</taxon>
        <taxon>Bacillota</taxon>
        <taxon>Bacilli</taxon>
        <taxon>Bacillales</taxon>
        <taxon>Paenibacillaceae</taxon>
        <taxon>Paenibacillus</taxon>
    </lineage>
</organism>
<dbReference type="PANTHER" id="PTHR46889">
    <property type="entry name" value="TRANSPOSASE INSF FOR INSERTION SEQUENCE IS3B-RELATED"/>
    <property type="match status" value="1"/>
</dbReference>
<evidence type="ECO:0000313" key="3">
    <source>
        <dbReference type="Proteomes" id="UP000266177"/>
    </source>
</evidence>
<feature type="domain" description="HTH-like" evidence="1">
    <location>
        <begin position="36"/>
        <end position="84"/>
    </location>
</feature>
<dbReference type="EMBL" id="QYZD01000001">
    <property type="protein sequence ID" value="RJG26627.1"/>
    <property type="molecule type" value="Genomic_DNA"/>
</dbReference>
<proteinExistence type="predicted"/>
<gene>
    <name evidence="2" type="ORF">DQX05_00910</name>
</gene>
<evidence type="ECO:0000259" key="1">
    <source>
        <dbReference type="Pfam" id="PF13276"/>
    </source>
</evidence>
<name>A0A3A3H8R1_PANTH</name>
<protein>
    <recommendedName>
        <fullName evidence="1">HTH-like domain-containing protein</fullName>
    </recommendedName>
</protein>
<dbReference type="InterPro" id="IPR050900">
    <property type="entry name" value="Transposase_IS3/IS150/IS904"/>
</dbReference>
<dbReference type="RefSeq" id="WP_119790073.1">
    <property type="nucleotide sequence ID" value="NZ_QYZD01000001.1"/>
</dbReference>
<dbReference type="OrthoDB" id="9781005at2"/>
<dbReference type="Pfam" id="PF13276">
    <property type="entry name" value="HTH_21"/>
    <property type="match status" value="1"/>
</dbReference>
<dbReference type="AlphaFoldDB" id="A0A3A3H8R1"/>
<sequence>MAVHLPRVSRHSLSPRLQSGQAGRLFRHIVHAEFHNDITKLSLKSSRDYGTRKIKAKLHERGLTISRRRIGRILKEQGLVSTYKVAQYKPYKSACNKSQQPNELNRQFQQAEVKRIVVSDLTYVKVKNRWHMFSPHRKFLMNFRL</sequence>
<comment type="caution">
    <text evidence="2">The sequence shown here is derived from an EMBL/GenBank/DDBJ whole genome shotgun (WGS) entry which is preliminary data.</text>
</comment>